<keyword evidence="5 8" id="KW-1133">Transmembrane helix</keyword>
<dbReference type="Proteomes" id="UP000322699">
    <property type="component" value="Unassembled WGS sequence"/>
</dbReference>
<evidence type="ECO:0000256" key="8">
    <source>
        <dbReference type="SAM" id="Phobius"/>
    </source>
</evidence>
<feature type="transmembrane region" description="Helical" evidence="8">
    <location>
        <begin position="384"/>
        <end position="401"/>
    </location>
</feature>
<feature type="transmembrane region" description="Helical" evidence="8">
    <location>
        <begin position="307"/>
        <end position="324"/>
    </location>
</feature>
<evidence type="ECO:0000256" key="6">
    <source>
        <dbReference type="ARBA" id="ARBA00023136"/>
    </source>
</evidence>
<comment type="caution">
    <text evidence="9">The sequence shown here is derived from an EMBL/GenBank/DDBJ whole genome shotgun (WGS) entry which is preliminary data.</text>
</comment>
<evidence type="ECO:0000256" key="4">
    <source>
        <dbReference type="ARBA" id="ARBA00022692"/>
    </source>
</evidence>
<feature type="transmembrane region" description="Helical" evidence="8">
    <location>
        <begin position="421"/>
        <end position="444"/>
    </location>
</feature>
<reference evidence="9 10" key="1">
    <citation type="submission" date="2019-08" db="EMBL/GenBank/DDBJ databases">
        <title>Deep-cultivation of Planctomycetes and their phenomic and genomic characterization uncovers novel biology.</title>
        <authorList>
            <person name="Wiegand S."/>
            <person name="Jogler M."/>
            <person name="Boedeker C."/>
            <person name="Pinto D."/>
            <person name="Vollmers J."/>
            <person name="Rivas-Marin E."/>
            <person name="Kohn T."/>
            <person name="Peeters S.H."/>
            <person name="Heuer A."/>
            <person name="Rast P."/>
            <person name="Oberbeckmann S."/>
            <person name="Bunk B."/>
            <person name="Jeske O."/>
            <person name="Meyerdierks A."/>
            <person name="Storesund J.E."/>
            <person name="Kallscheuer N."/>
            <person name="Luecker S."/>
            <person name="Lage O.M."/>
            <person name="Pohl T."/>
            <person name="Merkel B.J."/>
            <person name="Hornburger P."/>
            <person name="Mueller R.-W."/>
            <person name="Bruemmer F."/>
            <person name="Labrenz M."/>
            <person name="Spormann A.M."/>
            <person name="Op Den Camp H."/>
            <person name="Overmann J."/>
            <person name="Amann R."/>
            <person name="Jetten M.S.M."/>
            <person name="Mascher T."/>
            <person name="Medema M.H."/>
            <person name="Devos D.P."/>
            <person name="Kaster A.-K."/>
            <person name="Ovreas L."/>
            <person name="Rohde M."/>
            <person name="Galperin M.Y."/>
            <person name="Jogler C."/>
        </authorList>
    </citation>
    <scope>NUCLEOTIDE SEQUENCE [LARGE SCALE GENOMIC DNA]</scope>
    <source>
        <strain evidence="9 10">LF1</strain>
    </source>
</reference>
<keyword evidence="3" id="KW-0808">Transferase</keyword>
<keyword evidence="10" id="KW-1185">Reference proteome</keyword>
<feature type="transmembrane region" description="Helical" evidence="8">
    <location>
        <begin position="198"/>
        <end position="223"/>
    </location>
</feature>
<keyword evidence="2" id="KW-1003">Cell membrane</keyword>
<evidence type="ECO:0000313" key="9">
    <source>
        <dbReference type="EMBL" id="KAA1261357.1"/>
    </source>
</evidence>
<comment type="subcellular location">
    <subcellularLocation>
        <location evidence="1">Cell membrane</location>
        <topology evidence="1">Multi-pass membrane protein</topology>
    </subcellularLocation>
</comment>
<evidence type="ECO:0008006" key="11">
    <source>
        <dbReference type="Google" id="ProtNLM"/>
    </source>
</evidence>
<name>A0A5B1CJK3_9BACT</name>
<feature type="transmembrane region" description="Helical" evidence="8">
    <location>
        <begin position="230"/>
        <end position="250"/>
    </location>
</feature>
<dbReference type="EMBL" id="VRLW01000001">
    <property type="protein sequence ID" value="KAA1261357.1"/>
    <property type="molecule type" value="Genomic_DNA"/>
</dbReference>
<accession>A0A5B1CJK3</accession>
<keyword evidence="6 8" id="KW-0472">Membrane</keyword>
<organism evidence="9 10">
    <name type="scientific">Rubripirellula obstinata</name>
    <dbReference type="NCBI Taxonomy" id="406547"/>
    <lineage>
        <taxon>Bacteria</taxon>
        <taxon>Pseudomonadati</taxon>
        <taxon>Planctomycetota</taxon>
        <taxon>Planctomycetia</taxon>
        <taxon>Pirellulales</taxon>
        <taxon>Pirellulaceae</taxon>
        <taxon>Rubripirellula</taxon>
    </lineage>
</organism>
<evidence type="ECO:0000256" key="7">
    <source>
        <dbReference type="ARBA" id="ARBA00024033"/>
    </source>
</evidence>
<dbReference type="RefSeq" id="WP_149752914.1">
    <property type="nucleotide sequence ID" value="NZ_LWSK01000063.1"/>
</dbReference>
<dbReference type="AlphaFoldDB" id="A0A5B1CJK3"/>
<sequence>MNTDVAVTDLPANELAKRIVVGNARIAIVAAIFFCFGVSATVWRTVHQYQSPGAFDHSQQGMCDFHNGLYFPGQALIQGESPYGPQYADQYPVARQIPFFLPSVLLLHSPLSLLPLHVAEVFYFSFTVLLILGISAMVASLLAEARSTHRIRLDHVLAIAAVTILSRGGHITLFDGYFTFELVLATFLAIHFGKRKPLVAAVALAFVASKPNYILALGFLLLFRGNVKAVIWGAVFTVIAAGVPTLWLAYNEGGGDLGAGLETLRAQIEQSQEIHRAQKDESPVYSWTRIDLLAIVAKWMGSDPREFLHLVVMGLILAPVLWLLDKRRRLGIDDGLLGMTGALILTTMLVSIYHQSYDGLLLIAPLAGIFFGVQAKTWRGKPAWVRWVAAILMLAPLYNYLSTRVVLGALGWGLEAGDFTGARIFTSINGVALAILLVLLYCFAVRESKPQTAIVVSESDRSQ</sequence>
<gene>
    <name evidence="9" type="ORF">LF1_39040</name>
</gene>
<evidence type="ECO:0000256" key="1">
    <source>
        <dbReference type="ARBA" id="ARBA00004651"/>
    </source>
</evidence>
<dbReference type="OrthoDB" id="235448at2"/>
<evidence type="ECO:0000313" key="10">
    <source>
        <dbReference type="Proteomes" id="UP000322699"/>
    </source>
</evidence>
<comment type="similarity">
    <text evidence="7">Belongs to the glycosyltransferase 87 family.</text>
</comment>
<evidence type="ECO:0000256" key="3">
    <source>
        <dbReference type="ARBA" id="ARBA00022679"/>
    </source>
</evidence>
<dbReference type="Pfam" id="PF09594">
    <property type="entry name" value="GT87"/>
    <property type="match status" value="1"/>
</dbReference>
<dbReference type="InterPro" id="IPR018584">
    <property type="entry name" value="GT87"/>
</dbReference>
<evidence type="ECO:0000256" key="2">
    <source>
        <dbReference type="ARBA" id="ARBA00022475"/>
    </source>
</evidence>
<proteinExistence type="inferred from homology"/>
<dbReference type="GO" id="GO:0005886">
    <property type="term" value="C:plasma membrane"/>
    <property type="evidence" value="ECO:0007669"/>
    <property type="project" value="UniProtKB-SubCell"/>
</dbReference>
<feature type="transmembrane region" description="Helical" evidence="8">
    <location>
        <begin position="26"/>
        <end position="46"/>
    </location>
</feature>
<evidence type="ECO:0000256" key="5">
    <source>
        <dbReference type="ARBA" id="ARBA00022989"/>
    </source>
</evidence>
<feature type="transmembrane region" description="Helical" evidence="8">
    <location>
        <begin position="121"/>
        <end position="143"/>
    </location>
</feature>
<feature type="transmembrane region" description="Helical" evidence="8">
    <location>
        <begin position="359"/>
        <end position="377"/>
    </location>
</feature>
<protein>
    <recommendedName>
        <fullName evidence="11">DUF2029 domain-containing protein</fullName>
    </recommendedName>
</protein>
<keyword evidence="4 8" id="KW-0812">Transmembrane</keyword>
<dbReference type="GO" id="GO:0016758">
    <property type="term" value="F:hexosyltransferase activity"/>
    <property type="evidence" value="ECO:0007669"/>
    <property type="project" value="InterPro"/>
</dbReference>
<feature type="transmembrane region" description="Helical" evidence="8">
    <location>
        <begin position="336"/>
        <end position="353"/>
    </location>
</feature>